<protein>
    <recommendedName>
        <fullName evidence="4">DUF1326 domain-containing protein</fullName>
    </recommendedName>
</protein>
<dbReference type="EMBL" id="CP036276">
    <property type="protein sequence ID" value="QDU43401.1"/>
    <property type="molecule type" value="Genomic_DNA"/>
</dbReference>
<dbReference type="AlphaFoldDB" id="A0A517ZLN9"/>
<accession>A0A517ZLN9</accession>
<dbReference type="Pfam" id="PF07040">
    <property type="entry name" value="DUF1326"/>
    <property type="match status" value="1"/>
</dbReference>
<evidence type="ECO:0000313" key="3">
    <source>
        <dbReference type="Proteomes" id="UP000319383"/>
    </source>
</evidence>
<proteinExistence type="predicted"/>
<keyword evidence="3" id="KW-1185">Reference proteome</keyword>
<organism evidence="2 3">
    <name type="scientific">Symmachiella dynata</name>
    <dbReference type="NCBI Taxonomy" id="2527995"/>
    <lineage>
        <taxon>Bacteria</taxon>
        <taxon>Pseudomonadati</taxon>
        <taxon>Planctomycetota</taxon>
        <taxon>Planctomycetia</taxon>
        <taxon>Planctomycetales</taxon>
        <taxon>Planctomycetaceae</taxon>
        <taxon>Symmachiella</taxon>
    </lineage>
</organism>
<dbReference type="RefSeq" id="WP_145375510.1">
    <property type="nucleotide sequence ID" value="NZ_CAXBED010000021.1"/>
</dbReference>
<dbReference type="InterPro" id="IPR009758">
    <property type="entry name" value="DUF1326"/>
</dbReference>
<evidence type="ECO:0000256" key="1">
    <source>
        <dbReference type="SAM" id="SignalP"/>
    </source>
</evidence>
<feature type="signal peptide" evidence="1">
    <location>
        <begin position="1"/>
        <end position="22"/>
    </location>
</feature>
<feature type="chain" id="PRO_5021791246" description="DUF1326 domain-containing protein" evidence="1">
    <location>
        <begin position="23"/>
        <end position="223"/>
    </location>
</feature>
<gene>
    <name evidence="2" type="ORF">Mal52_18750</name>
</gene>
<dbReference type="Proteomes" id="UP000319383">
    <property type="component" value="Chromosome"/>
</dbReference>
<dbReference type="KEGG" id="sdyn:Mal52_18750"/>
<reference evidence="2 3" key="1">
    <citation type="submission" date="2019-02" db="EMBL/GenBank/DDBJ databases">
        <title>Deep-cultivation of Planctomycetes and their phenomic and genomic characterization uncovers novel biology.</title>
        <authorList>
            <person name="Wiegand S."/>
            <person name="Jogler M."/>
            <person name="Boedeker C."/>
            <person name="Pinto D."/>
            <person name="Vollmers J."/>
            <person name="Rivas-Marin E."/>
            <person name="Kohn T."/>
            <person name="Peeters S.H."/>
            <person name="Heuer A."/>
            <person name="Rast P."/>
            <person name="Oberbeckmann S."/>
            <person name="Bunk B."/>
            <person name="Jeske O."/>
            <person name="Meyerdierks A."/>
            <person name="Storesund J.E."/>
            <person name="Kallscheuer N."/>
            <person name="Luecker S."/>
            <person name="Lage O.M."/>
            <person name="Pohl T."/>
            <person name="Merkel B.J."/>
            <person name="Hornburger P."/>
            <person name="Mueller R.-W."/>
            <person name="Bruemmer F."/>
            <person name="Labrenz M."/>
            <person name="Spormann A.M."/>
            <person name="Op den Camp H."/>
            <person name="Overmann J."/>
            <person name="Amann R."/>
            <person name="Jetten M.S.M."/>
            <person name="Mascher T."/>
            <person name="Medema M.H."/>
            <person name="Devos D.P."/>
            <person name="Kaster A.-K."/>
            <person name="Ovreas L."/>
            <person name="Rohde M."/>
            <person name="Galperin M.Y."/>
            <person name="Jogler C."/>
        </authorList>
    </citation>
    <scope>NUCLEOTIDE SEQUENCE [LARGE SCALE GENOMIC DNA]</scope>
    <source>
        <strain evidence="2 3">Mal52</strain>
    </source>
</reference>
<evidence type="ECO:0000313" key="2">
    <source>
        <dbReference type="EMBL" id="QDU43401.1"/>
    </source>
</evidence>
<sequence length="223" mass="24422" precursor="true">MTCKPLLLAGCLTILAATPGFGAEISGEYLEARSCDVWTGPCFANGEIGLSGKEAVLAWKVDKGSWQGVELKNLSAVLVIKGEDTLGFGGSFRISPDPIESVILVDKKANQQQRDALVAFVKYSAKKLTQHVKRVESTDIQFKNDHVEGVGVLKAGDLAEIETRELRHGDCICTNEDIFYPPLTDVDNYHPAFTKQLKYTGKGLNQTWELPGQRSAFLATFEK</sequence>
<keyword evidence="1" id="KW-0732">Signal</keyword>
<evidence type="ECO:0008006" key="4">
    <source>
        <dbReference type="Google" id="ProtNLM"/>
    </source>
</evidence>
<name>A0A517ZLN9_9PLAN</name>